<dbReference type="EMBL" id="LT629800">
    <property type="protein sequence ID" value="SDU95434.1"/>
    <property type="molecule type" value="Genomic_DNA"/>
</dbReference>
<gene>
    <name evidence="7" type="ORF">F1720_10245</name>
    <name evidence="8" type="ORF">SAMN04490181_2093</name>
</gene>
<dbReference type="PANTHER" id="PTHR43409">
    <property type="entry name" value="ANAEROBIC MAGNESIUM-PROTOPORPHYRIN IX MONOMETHYL ESTER CYCLASE-RELATED"/>
    <property type="match status" value="1"/>
</dbReference>
<dbReference type="SFLD" id="SFLDG01082">
    <property type="entry name" value="B12-binding_domain_containing"/>
    <property type="match status" value="1"/>
</dbReference>
<dbReference type="AlphaFoldDB" id="A0A5B2UUA2"/>
<keyword evidence="4" id="KW-0408">Iron</keyword>
<evidence type="ECO:0000256" key="3">
    <source>
        <dbReference type="ARBA" id="ARBA00022723"/>
    </source>
</evidence>
<dbReference type="GO" id="GO:0051539">
    <property type="term" value="F:4 iron, 4 sulfur cluster binding"/>
    <property type="evidence" value="ECO:0007669"/>
    <property type="project" value="UniProtKB-KW"/>
</dbReference>
<dbReference type="Pfam" id="PF02310">
    <property type="entry name" value="B12-binding"/>
    <property type="match status" value="1"/>
</dbReference>
<dbReference type="Proteomes" id="UP000199620">
    <property type="component" value="Chromosome I"/>
</dbReference>
<evidence type="ECO:0000259" key="6">
    <source>
        <dbReference type="PROSITE" id="PS51332"/>
    </source>
</evidence>
<dbReference type="GO" id="GO:0031419">
    <property type="term" value="F:cobalamin binding"/>
    <property type="evidence" value="ECO:0007669"/>
    <property type="project" value="InterPro"/>
</dbReference>
<keyword evidence="9" id="KW-1185">Reference proteome</keyword>
<dbReference type="SUPFAM" id="SSF102114">
    <property type="entry name" value="Radical SAM enzymes"/>
    <property type="match status" value="1"/>
</dbReference>
<evidence type="ECO:0000256" key="2">
    <source>
        <dbReference type="ARBA" id="ARBA00022691"/>
    </source>
</evidence>
<dbReference type="InterPro" id="IPR023404">
    <property type="entry name" value="rSAM_horseshoe"/>
</dbReference>
<keyword evidence="2" id="KW-0949">S-adenosyl-L-methionine</keyword>
<evidence type="ECO:0000313" key="9">
    <source>
        <dbReference type="Proteomes" id="UP000199620"/>
    </source>
</evidence>
<dbReference type="PROSITE" id="PS51332">
    <property type="entry name" value="B12_BINDING"/>
    <property type="match status" value="1"/>
</dbReference>
<dbReference type="EMBL" id="VUOL01000005">
    <property type="protein sequence ID" value="KAA2230374.1"/>
    <property type="molecule type" value="Genomic_DNA"/>
</dbReference>
<evidence type="ECO:0000256" key="4">
    <source>
        <dbReference type="ARBA" id="ARBA00023004"/>
    </source>
</evidence>
<dbReference type="InterPro" id="IPR006158">
    <property type="entry name" value="Cobalamin-bd"/>
</dbReference>
<dbReference type="InterPro" id="IPR034466">
    <property type="entry name" value="Methyltransferase_Class_B"/>
</dbReference>
<evidence type="ECO:0000256" key="5">
    <source>
        <dbReference type="ARBA" id="ARBA00023014"/>
    </source>
</evidence>
<dbReference type="SFLD" id="SFLDS00029">
    <property type="entry name" value="Radical_SAM"/>
    <property type="match status" value="1"/>
</dbReference>
<evidence type="ECO:0000313" key="8">
    <source>
        <dbReference type="EMBL" id="SDU95434.1"/>
    </source>
</evidence>
<sequence length="601" mass="67115">MDLIASQGTMRIESNGPSFSVAPTRPLLNHLGQPSLLSSRTGIRRRANGEPPRVLLFVPPYTRLIEPTPHDSAFARIGIDTFEVMKRAGTPIGLLRIATVARRAGYEVQIVDAPFAGWSQESSLVKVDQGHLIRYGLTDAQMREIIETAQPDIVGIQCNYTVQWGNARALAELVKTIDPNLVLVTGGAHSSGDWKNALLDSAFDFTLINEADRAFTLLLDALTHEGTNINAVPGVAYRDSHVQLVRPTHKSSYLSIVPKRQDLDERLGLMPLPDFSFLDMSHYLQPYHSSGARVRKHGAWAQIFSTIGCNVNCNFCYIPKINGPWRALGLDWFDLHLADLVKQGVTEVLIEDDHLMHDPLYAMEVGRLLKKHDLPWVEEGGLSLFNLILLHLGEPFIAQMDEKERKNPQFRNVIDAVKGGLTAREFIRSIAENGCYNIYLAVESANEDSLVNSNKSRLNAIQHSTFELIEIFTEHGIQVTGGFMLGFVNPPGGPGQKAFVESLELIERTIDYAVNLMGAGMAYANPFIVTPIPGTPMWEYQQQFVVRHYDNGWSHEKATMATDQWSAEDIEKARMELLVRANGADRVREMVRRGTWPVDVQ</sequence>
<reference evidence="8 9" key="1">
    <citation type="submission" date="2016-10" db="EMBL/GenBank/DDBJ databases">
        <authorList>
            <person name="Varghese N."/>
            <person name="Submissions S."/>
        </authorList>
    </citation>
    <scope>NUCLEOTIDE SEQUENCE [LARGE SCALE GENOMIC DNA]</scope>
    <source>
        <strain evidence="8 9">BS2771</strain>
    </source>
</reference>
<protein>
    <submittedName>
        <fullName evidence="7">Radical SAM protein</fullName>
    </submittedName>
    <submittedName>
        <fullName evidence="8">Radical SAM superfamily enzyme YgiQ, UPF0313 family</fullName>
    </submittedName>
</protein>
<dbReference type="Gene3D" id="3.80.30.20">
    <property type="entry name" value="tm_1862 like domain"/>
    <property type="match status" value="1"/>
</dbReference>
<keyword evidence="3" id="KW-0479">Metal-binding</keyword>
<evidence type="ECO:0000313" key="7">
    <source>
        <dbReference type="EMBL" id="KAA2230374.1"/>
    </source>
</evidence>
<dbReference type="Pfam" id="PF04055">
    <property type="entry name" value="Radical_SAM"/>
    <property type="match status" value="1"/>
</dbReference>
<dbReference type="RefSeq" id="WP_090291286.1">
    <property type="nucleotide sequence ID" value="NZ_BMNU01000007.1"/>
</dbReference>
<dbReference type="CDD" id="cd02068">
    <property type="entry name" value="radical_SAM_B12_BD"/>
    <property type="match status" value="1"/>
</dbReference>
<dbReference type="Proteomes" id="UP000325296">
    <property type="component" value="Unassembled WGS sequence"/>
</dbReference>
<dbReference type="SMART" id="SM00729">
    <property type="entry name" value="Elp3"/>
    <property type="match status" value="1"/>
</dbReference>
<dbReference type="GO" id="GO:0005829">
    <property type="term" value="C:cytosol"/>
    <property type="evidence" value="ECO:0007669"/>
    <property type="project" value="TreeGrafter"/>
</dbReference>
<proteinExistence type="predicted"/>
<keyword evidence="5" id="KW-0411">Iron-sulfur</keyword>
<evidence type="ECO:0000313" key="10">
    <source>
        <dbReference type="Proteomes" id="UP000325296"/>
    </source>
</evidence>
<dbReference type="InterPro" id="IPR058240">
    <property type="entry name" value="rSAM_sf"/>
</dbReference>
<dbReference type="InterPro" id="IPR006638">
    <property type="entry name" value="Elp3/MiaA/NifB-like_rSAM"/>
</dbReference>
<dbReference type="GO" id="GO:0003824">
    <property type="term" value="F:catalytic activity"/>
    <property type="evidence" value="ECO:0007669"/>
    <property type="project" value="InterPro"/>
</dbReference>
<dbReference type="OrthoDB" id="9801424at2"/>
<dbReference type="GO" id="GO:0046872">
    <property type="term" value="F:metal ion binding"/>
    <property type="evidence" value="ECO:0007669"/>
    <property type="project" value="UniProtKB-KW"/>
</dbReference>
<dbReference type="InterPro" id="IPR007197">
    <property type="entry name" value="rSAM"/>
</dbReference>
<dbReference type="InterPro" id="IPR051198">
    <property type="entry name" value="BchE-like"/>
</dbReference>
<comment type="cofactor">
    <cofactor evidence="1">
        <name>[4Fe-4S] cluster</name>
        <dbReference type="ChEBI" id="CHEBI:49883"/>
    </cofactor>
</comment>
<organism evidence="7 10">
    <name type="scientific">Pseudomonas brenneri</name>
    <dbReference type="NCBI Taxonomy" id="129817"/>
    <lineage>
        <taxon>Bacteria</taxon>
        <taxon>Pseudomonadati</taxon>
        <taxon>Pseudomonadota</taxon>
        <taxon>Gammaproteobacteria</taxon>
        <taxon>Pseudomonadales</taxon>
        <taxon>Pseudomonadaceae</taxon>
        <taxon>Pseudomonas</taxon>
    </lineage>
</organism>
<dbReference type="Gene3D" id="3.40.50.280">
    <property type="entry name" value="Cobalamin-binding domain"/>
    <property type="match status" value="1"/>
</dbReference>
<reference evidence="7 10" key="2">
    <citation type="submission" date="2019-09" db="EMBL/GenBank/DDBJ databases">
        <title>Draft genome sequence of Pseudomonas brenneri CCUG 51514(T).</title>
        <authorList>
            <person name="Tunovic T."/>
            <person name="Pineiro-Iglesias B."/>
            <person name="Unosson C."/>
            <person name="Inganas E."/>
            <person name="Ohlen M."/>
            <person name="Cardew S."/>
            <person name="Jensie-Markopoulos S."/>
            <person name="Salva-Serra F."/>
            <person name="Jaen-Luchoro D."/>
            <person name="Svensson-Stadler L."/>
            <person name="Chun J."/>
            <person name="Moore E."/>
        </authorList>
    </citation>
    <scope>NUCLEOTIDE SEQUENCE [LARGE SCALE GENOMIC DNA]</scope>
    <source>
        <strain evidence="7 10">CCUG 51514</strain>
    </source>
</reference>
<accession>A0A5B2UUA2</accession>
<dbReference type="SFLD" id="SFLDG01123">
    <property type="entry name" value="methyltransferase_(Class_B)"/>
    <property type="match status" value="1"/>
</dbReference>
<feature type="domain" description="B12-binding" evidence="6">
    <location>
        <begin position="76"/>
        <end position="229"/>
    </location>
</feature>
<evidence type="ECO:0000256" key="1">
    <source>
        <dbReference type="ARBA" id="ARBA00001966"/>
    </source>
</evidence>
<name>A0A5B2UUA2_9PSED</name>